<feature type="domain" description="4'-phosphopantetheinyl transferase" evidence="12">
    <location>
        <begin position="4"/>
        <end position="103"/>
    </location>
</feature>
<proteinExistence type="inferred from homology"/>
<dbReference type="GO" id="GO:0008897">
    <property type="term" value="F:holo-[acyl-carrier-protein] synthase activity"/>
    <property type="evidence" value="ECO:0007669"/>
    <property type="project" value="UniProtKB-EC"/>
</dbReference>
<keyword evidence="9 11" id="KW-0443">Lipid metabolism</keyword>
<sequence>MIIGIGIDLVEIERIANVYKRQPKFVDRILSSEEREKFNSFKTTLRQIEYLAGRFACKEAFSKAIGTGIGKEIAFNEINCYSDEKGKPCIDHDDYSIHVSITHTAHYAMSEVIIEK</sequence>
<evidence type="ECO:0000256" key="9">
    <source>
        <dbReference type="ARBA" id="ARBA00023098"/>
    </source>
</evidence>
<dbReference type="InterPro" id="IPR050559">
    <property type="entry name" value="P-Pant_transferase_sf"/>
</dbReference>
<dbReference type="NCBIfam" id="TIGR00556">
    <property type="entry name" value="pantethn_trn"/>
    <property type="match status" value="1"/>
</dbReference>
<gene>
    <name evidence="11 13" type="primary">acpS</name>
    <name evidence="13" type="ORF">N9R04_07435</name>
</gene>
<name>A0ABT2QRD5_9STAP</name>
<dbReference type="Pfam" id="PF01648">
    <property type="entry name" value="ACPS"/>
    <property type="match status" value="1"/>
</dbReference>
<evidence type="ECO:0000313" key="14">
    <source>
        <dbReference type="Proteomes" id="UP001209553"/>
    </source>
</evidence>
<dbReference type="EMBL" id="JAOPKZ010000012">
    <property type="protein sequence ID" value="MCU5746544.1"/>
    <property type="molecule type" value="Genomic_DNA"/>
</dbReference>
<dbReference type="PANTHER" id="PTHR12215">
    <property type="entry name" value="PHOSPHOPANTETHEINE TRANSFERASE"/>
    <property type="match status" value="1"/>
</dbReference>
<keyword evidence="4 11" id="KW-0444">Lipid biosynthesis</keyword>
<comment type="cofactor">
    <cofactor evidence="1 11">
        <name>Mg(2+)</name>
        <dbReference type="ChEBI" id="CHEBI:18420"/>
    </cofactor>
</comment>
<keyword evidence="7 11" id="KW-0276">Fatty acid metabolism</keyword>
<evidence type="ECO:0000256" key="11">
    <source>
        <dbReference type="HAMAP-Rule" id="MF_00101"/>
    </source>
</evidence>
<comment type="subcellular location">
    <subcellularLocation>
        <location evidence="11">Cytoplasm</location>
    </subcellularLocation>
</comment>
<evidence type="ECO:0000256" key="7">
    <source>
        <dbReference type="ARBA" id="ARBA00022832"/>
    </source>
</evidence>
<keyword evidence="10 11" id="KW-0275">Fatty acid biosynthesis</keyword>
<evidence type="ECO:0000256" key="1">
    <source>
        <dbReference type="ARBA" id="ARBA00001946"/>
    </source>
</evidence>
<feature type="binding site" evidence="11">
    <location>
        <position position="8"/>
    </location>
    <ligand>
        <name>Mg(2+)</name>
        <dbReference type="ChEBI" id="CHEBI:18420"/>
    </ligand>
</feature>
<dbReference type="InterPro" id="IPR002582">
    <property type="entry name" value="ACPS"/>
</dbReference>
<comment type="catalytic activity">
    <reaction evidence="11">
        <text>apo-[ACP] + CoA = holo-[ACP] + adenosine 3',5'-bisphosphate + H(+)</text>
        <dbReference type="Rhea" id="RHEA:12068"/>
        <dbReference type="Rhea" id="RHEA-COMP:9685"/>
        <dbReference type="Rhea" id="RHEA-COMP:9690"/>
        <dbReference type="ChEBI" id="CHEBI:15378"/>
        <dbReference type="ChEBI" id="CHEBI:29999"/>
        <dbReference type="ChEBI" id="CHEBI:57287"/>
        <dbReference type="ChEBI" id="CHEBI:58343"/>
        <dbReference type="ChEBI" id="CHEBI:64479"/>
        <dbReference type="EC" id="2.7.8.7"/>
    </reaction>
</comment>
<comment type="caution">
    <text evidence="13">The sequence shown here is derived from an EMBL/GenBank/DDBJ whole genome shotgun (WGS) entry which is preliminary data.</text>
</comment>
<evidence type="ECO:0000259" key="12">
    <source>
        <dbReference type="Pfam" id="PF01648"/>
    </source>
</evidence>
<comment type="similarity">
    <text evidence="2">Belongs to the P-Pant transferase superfamily. Gsp/Sfp/HetI/AcpT family.</text>
</comment>
<dbReference type="RefSeq" id="WP_262856159.1">
    <property type="nucleotide sequence ID" value="NZ_JAOPKZ010000012.1"/>
</dbReference>
<evidence type="ECO:0000313" key="13">
    <source>
        <dbReference type="EMBL" id="MCU5746544.1"/>
    </source>
</evidence>
<reference evidence="13 14" key="1">
    <citation type="journal article" date="2023" name="Int. J. Syst. Evol. Microbiol.">
        <title>Streptococcus sciuri sp. nov., Staphylococcus marylandisciuri sp. nov. and Staphylococcus americanisciuri sp. nov., isolated from faeces of eastern grey squirrel (Sciurus carolinensis).</title>
        <authorList>
            <person name="Volokhov D.V."/>
            <person name="Zagorodnyaya T.A."/>
            <person name="Furtak V.A."/>
            <person name="Nattanmai G."/>
            <person name="Randall L."/>
            <person name="Jose S."/>
            <person name="Gao Y."/>
            <person name="Eisenberg T."/>
            <person name="Delmonte P."/>
            <person name="Blom J."/>
            <person name="Mitchell K.K."/>
        </authorList>
    </citation>
    <scope>NUCLEOTIDE SEQUENCE [LARGE SCALE GENOMIC DNA]</scope>
    <source>
        <strain evidence="13 14">SQ8-PEA</strain>
    </source>
</reference>
<evidence type="ECO:0000256" key="8">
    <source>
        <dbReference type="ARBA" id="ARBA00022842"/>
    </source>
</evidence>
<accession>A0ABT2QRD5</accession>
<keyword evidence="6 11" id="KW-0479">Metal-binding</keyword>
<comment type="function">
    <text evidence="11">Transfers the 4'-phosphopantetheine moiety from coenzyme A to a Ser of acyl-carrier-protein.</text>
</comment>
<dbReference type="InterPro" id="IPR004568">
    <property type="entry name" value="Ppantetheine-prot_Trfase_dom"/>
</dbReference>
<dbReference type="NCBIfam" id="TIGR00516">
    <property type="entry name" value="acpS"/>
    <property type="match status" value="1"/>
</dbReference>
<evidence type="ECO:0000256" key="2">
    <source>
        <dbReference type="ARBA" id="ARBA00010990"/>
    </source>
</evidence>
<dbReference type="HAMAP" id="MF_00101">
    <property type="entry name" value="AcpS"/>
    <property type="match status" value="1"/>
</dbReference>
<comment type="similarity">
    <text evidence="11">Belongs to the P-Pant transferase superfamily. AcpS family.</text>
</comment>
<feature type="binding site" evidence="11">
    <location>
        <position position="59"/>
    </location>
    <ligand>
        <name>Mg(2+)</name>
        <dbReference type="ChEBI" id="CHEBI:18420"/>
    </ligand>
</feature>
<evidence type="ECO:0000256" key="5">
    <source>
        <dbReference type="ARBA" id="ARBA00022679"/>
    </source>
</evidence>
<keyword evidence="5 11" id="KW-0808">Transferase</keyword>
<evidence type="ECO:0000256" key="4">
    <source>
        <dbReference type="ARBA" id="ARBA00022516"/>
    </source>
</evidence>
<keyword evidence="8 11" id="KW-0460">Magnesium</keyword>
<dbReference type="Gene3D" id="3.90.470.20">
    <property type="entry name" value="4'-phosphopantetheinyl transferase domain"/>
    <property type="match status" value="1"/>
</dbReference>
<keyword evidence="14" id="KW-1185">Reference proteome</keyword>
<keyword evidence="3 11" id="KW-0963">Cytoplasm</keyword>
<dbReference type="InterPro" id="IPR008278">
    <property type="entry name" value="4-PPantetheinyl_Trfase_dom"/>
</dbReference>
<dbReference type="EC" id="2.7.8.7" evidence="11"/>
<dbReference type="Proteomes" id="UP001209553">
    <property type="component" value="Unassembled WGS sequence"/>
</dbReference>
<dbReference type="PANTHER" id="PTHR12215:SF10">
    <property type="entry name" value="L-AMINOADIPATE-SEMIALDEHYDE DEHYDROGENASE-PHOSPHOPANTETHEINYL TRANSFERASE"/>
    <property type="match status" value="1"/>
</dbReference>
<organism evidence="13 14">
    <name type="scientific">Staphylococcus marylandisciuri</name>
    <dbReference type="NCBI Taxonomy" id="2981529"/>
    <lineage>
        <taxon>Bacteria</taxon>
        <taxon>Bacillati</taxon>
        <taxon>Bacillota</taxon>
        <taxon>Bacilli</taxon>
        <taxon>Bacillales</taxon>
        <taxon>Staphylococcaceae</taxon>
        <taxon>Staphylococcus</taxon>
    </lineage>
</organism>
<evidence type="ECO:0000256" key="6">
    <source>
        <dbReference type="ARBA" id="ARBA00022723"/>
    </source>
</evidence>
<evidence type="ECO:0000256" key="3">
    <source>
        <dbReference type="ARBA" id="ARBA00022490"/>
    </source>
</evidence>
<dbReference type="SUPFAM" id="SSF56214">
    <property type="entry name" value="4'-phosphopantetheinyl transferase"/>
    <property type="match status" value="1"/>
</dbReference>
<dbReference type="InterPro" id="IPR037143">
    <property type="entry name" value="4-PPantetheinyl_Trfase_dom_sf"/>
</dbReference>
<protein>
    <recommendedName>
        <fullName evidence="11">Holo-[acyl-carrier-protein] synthase</fullName>
        <shortName evidence="11">Holo-ACP synthase</shortName>
        <ecNumber evidence="11">2.7.8.7</ecNumber>
    </recommendedName>
    <alternativeName>
        <fullName evidence="11">4'-phosphopantetheinyl transferase AcpS</fullName>
    </alternativeName>
</protein>
<evidence type="ECO:0000256" key="10">
    <source>
        <dbReference type="ARBA" id="ARBA00023160"/>
    </source>
</evidence>